<dbReference type="RefSeq" id="WP_169276686.1">
    <property type="nucleotide sequence ID" value="NZ_JABBCP010000001.1"/>
</dbReference>
<evidence type="ECO:0000259" key="2">
    <source>
        <dbReference type="SMART" id="SM00460"/>
    </source>
</evidence>
<name>A0A7X9YHL7_9ACTN</name>
<proteinExistence type="predicted"/>
<dbReference type="SMART" id="SM00460">
    <property type="entry name" value="TGc"/>
    <property type="match status" value="1"/>
</dbReference>
<sequence length="880" mass="96481">MRILSPAFASFAQAKFDERAELLKPLASTIAAGLARVDNADVAALIKNYYGTLPLTDVFDADFSVFESIARQAVELRATSPWCRDVDEDIFIHFVATPRVNNEPFVDSWPILRKELAERIAGMSAHDAVLETNYWCCETATYQTADERTLGPLGMLASGNGRCGEESTYLVTALRANGIPARQIYTPLWAHCDDNHAWVEAYVDGEWYYLGACEPEEALNRGWFTAASGRAMLVHTRLFSDYGCDFERDRSILAREGSQVIVNQTAAYGPTVKLTVTVTDEAGEPAPCAYVRLTLVNSAEWGDIAHLIADECGHAQIVIGKGTLRVIAATENQMADTLVDTGECDHVELTLHDVDTAAAAAWRDIDVHAPADHPAPSCPLTPEQAASGRARKHEADQMRTERVAGFVEEARRLANAAGHGKDECLAYYEQAFANAPEVDRFLSVDNGADRVQLLSTLTSKDFRDLTADVLEDHLAGARAMHDAAIAYLEREGAKDAAEELYVKYVLAPRIMFEQLSSFRSYFVETFDAATVEEFRADPRRVWDMICENLDFTASEHVKKLCASPRGAWLSRQGSPVTCRALFVAICRTFGIAARQNPHDRAIEYYHQGAFVAVERAEHTADVTFTSTVEPGPGYFQAWSVARLETSVTVAGTRALGFEALDFWGASVQDGSCTLPLPAGDYRLVCSTRLPNGDTQAAERTFHVSDAGTDKPIELVLREPEASQMLEDIALEAFALRDADGNVVDAAKIAAEHGSDSHPVAISFLEPGMEPTEHLLNELREQAERVAETDLPLVLVISDPSQLDDPTLARTLPTLTGVTIAYDDFTELPEKLARRMFANPEKLPLTVLACKQLDGSLRGVYATAGYNVGTVDLLMKLITLV</sequence>
<protein>
    <recommendedName>
        <fullName evidence="2">Transglutaminase-like domain-containing protein</fullName>
    </recommendedName>
</protein>
<keyword evidence="4" id="KW-1185">Reference proteome</keyword>
<dbReference type="Gene3D" id="3.10.620.30">
    <property type="match status" value="1"/>
</dbReference>
<dbReference type="PANTHER" id="PTHR35532">
    <property type="entry name" value="SIMILAR TO POLYHYDROXYALKANOATE DEPOLYMERASE"/>
    <property type="match status" value="1"/>
</dbReference>
<dbReference type="InterPro" id="IPR038765">
    <property type="entry name" value="Papain-like_cys_pep_sf"/>
</dbReference>
<evidence type="ECO:0000313" key="3">
    <source>
        <dbReference type="EMBL" id="NMF54919.1"/>
    </source>
</evidence>
<evidence type="ECO:0000256" key="1">
    <source>
        <dbReference type="SAM" id="MobiDB-lite"/>
    </source>
</evidence>
<dbReference type="InterPro" id="IPR002931">
    <property type="entry name" value="Transglutaminase-like"/>
</dbReference>
<comment type="caution">
    <text evidence="3">The sequence shown here is derived from an EMBL/GenBank/DDBJ whole genome shotgun (WGS) entry which is preliminary data.</text>
</comment>
<accession>A0A7X9YHL7</accession>
<dbReference type="Proteomes" id="UP000546970">
    <property type="component" value="Unassembled WGS sequence"/>
</dbReference>
<dbReference type="EMBL" id="JABBCP010000001">
    <property type="protein sequence ID" value="NMF54919.1"/>
    <property type="molecule type" value="Genomic_DNA"/>
</dbReference>
<dbReference type="Pfam" id="PF01841">
    <property type="entry name" value="Transglut_core"/>
    <property type="match status" value="1"/>
</dbReference>
<feature type="domain" description="Transglutaminase-like" evidence="2">
    <location>
        <begin position="155"/>
        <end position="214"/>
    </location>
</feature>
<dbReference type="Gene3D" id="2.60.40.1120">
    <property type="entry name" value="Carboxypeptidase-like, regulatory domain"/>
    <property type="match status" value="1"/>
</dbReference>
<dbReference type="SUPFAM" id="SSF54001">
    <property type="entry name" value="Cysteine proteinases"/>
    <property type="match status" value="1"/>
</dbReference>
<organism evidence="3 4">
    <name type="scientific">Collinsella acetigenes</name>
    <dbReference type="NCBI Taxonomy" id="2713419"/>
    <lineage>
        <taxon>Bacteria</taxon>
        <taxon>Bacillati</taxon>
        <taxon>Actinomycetota</taxon>
        <taxon>Coriobacteriia</taxon>
        <taxon>Coriobacteriales</taxon>
        <taxon>Coriobacteriaceae</taxon>
        <taxon>Collinsella</taxon>
    </lineage>
</organism>
<reference evidence="3 4" key="1">
    <citation type="submission" date="2020-04" db="EMBL/GenBank/DDBJ databases">
        <title>Collinsella sp. KGMB02528 nov., an anaerobic actinobacterium isolated from human feces.</title>
        <authorList>
            <person name="Han K.-I."/>
            <person name="Eom M.K."/>
            <person name="Kim J.-S."/>
            <person name="Lee K.C."/>
            <person name="Suh M.K."/>
            <person name="Park S.-H."/>
            <person name="Lee J.H."/>
            <person name="Kang S.W."/>
            <person name="Park J.-E."/>
            <person name="Oh B.S."/>
            <person name="Yu S.Y."/>
            <person name="Choi S.-H."/>
            <person name="Lee D.H."/>
            <person name="Yoon H."/>
            <person name="Kim B.-Y."/>
            <person name="Lee J.H."/>
            <person name="Lee J.-S."/>
        </authorList>
    </citation>
    <scope>NUCLEOTIDE SEQUENCE [LARGE SCALE GENOMIC DNA]</scope>
    <source>
        <strain evidence="3 4">KGMB02528</strain>
    </source>
</reference>
<dbReference type="PANTHER" id="PTHR35532:SF5">
    <property type="entry name" value="CARBOHYDRATE-BINDING DOMAIN-CONTAINING PROTEIN"/>
    <property type="match status" value="1"/>
</dbReference>
<feature type="region of interest" description="Disordered" evidence="1">
    <location>
        <begin position="370"/>
        <end position="397"/>
    </location>
</feature>
<evidence type="ECO:0000313" key="4">
    <source>
        <dbReference type="Proteomes" id="UP000546970"/>
    </source>
</evidence>
<gene>
    <name evidence="3" type="ORF">HF320_01035</name>
</gene>
<dbReference type="AlphaFoldDB" id="A0A7X9YHL7"/>